<evidence type="ECO:0000256" key="2">
    <source>
        <dbReference type="ARBA" id="ARBA00021901"/>
    </source>
</evidence>
<dbReference type="PANTHER" id="PTHR42716">
    <property type="entry name" value="L-ASPARTATE OXIDASE"/>
    <property type="match status" value="1"/>
</dbReference>
<dbReference type="GO" id="GO:0034628">
    <property type="term" value="P:'de novo' NAD+ biosynthetic process from L-aspartate"/>
    <property type="evidence" value="ECO:0007669"/>
    <property type="project" value="TreeGrafter"/>
</dbReference>
<comment type="catalytic activity">
    <reaction evidence="8">
        <text>L-aspartate + O2 = iminosuccinate + H2O2</text>
        <dbReference type="Rhea" id="RHEA:25876"/>
        <dbReference type="ChEBI" id="CHEBI:15379"/>
        <dbReference type="ChEBI" id="CHEBI:16240"/>
        <dbReference type="ChEBI" id="CHEBI:29991"/>
        <dbReference type="ChEBI" id="CHEBI:77875"/>
        <dbReference type="EC" id="1.4.3.16"/>
    </reaction>
    <physiologicalReaction direction="left-to-right" evidence="8">
        <dbReference type="Rhea" id="RHEA:25877"/>
    </physiologicalReaction>
</comment>
<evidence type="ECO:0000256" key="5">
    <source>
        <dbReference type="ARBA" id="ARBA00023002"/>
    </source>
</evidence>
<feature type="domain" description="Fumarate reductase/succinate dehydrogenase flavoprotein-like C-terminal" evidence="10">
    <location>
        <begin position="456"/>
        <end position="496"/>
    </location>
</feature>
<comment type="cofactor">
    <cofactor evidence="1">
        <name>FAD</name>
        <dbReference type="ChEBI" id="CHEBI:57692"/>
    </cofactor>
</comment>
<dbReference type="EMBL" id="JAENJH010000007">
    <property type="protein sequence ID" value="MBK1787488.1"/>
    <property type="molecule type" value="Genomic_DNA"/>
</dbReference>
<dbReference type="Gene3D" id="1.20.58.100">
    <property type="entry name" value="Fumarate reductase/succinate dehydrogenase flavoprotein-like, C-terminal domain"/>
    <property type="match status" value="1"/>
</dbReference>
<proteinExistence type="predicted"/>
<evidence type="ECO:0000256" key="6">
    <source>
        <dbReference type="ARBA" id="ARBA00029426"/>
    </source>
</evidence>
<evidence type="ECO:0000256" key="3">
    <source>
        <dbReference type="ARBA" id="ARBA00022630"/>
    </source>
</evidence>
<dbReference type="Pfam" id="PF00890">
    <property type="entry name" value="FAD_binding_2"/>
    <property type="match status" value="1"/>
</dbReference>
<comment type="function">
    <text evidence="6">Catalyzes the oxidation of L-aspartate to iminoaspartate, the first step in the de novo biosynthesis of NAD(+).</text>
</comment>
<dbReference type="PANTHER" id="PTHR42716:SF2">
    <property type="entry name" value="L-ASPARTATE OXIDASE, CHLOROPLASTIC"/>
    <property type="match status" value="1"/>
</dbReference>
<dbReference type="InterPro" id="IPR003953">
    <property type="entry name" value="FAD-dep_OxRdtase_2_FAD-bd"/>
</dbReference>
<protein>
    <recommendedName>
        <fullName evidence="2">L-aspartate oxidase</fullName>
    </recommendedName>
    <alternativeName>
        <fullName evidence="7">Quinolinate synthase B</fullName>
    </alternativeName>
</protein>
<keyword evidence="12" id="KW-1185">Reference proteome</keyword>
<dbReference type="InterPro" id="IPR015939">
    <property type="entry name" value="Fum_Rdtase/Succ_DH_flav-like_C"/>
</dbReference>
<dbReference type="InterPro" id="IPR037099">
    <property type="entry name" value="Fum_R/Succ_DH_flav-like_C_sf"/>
</dbReference>
<dbReference type="InterPro" id="IPR036188">
    <property type="entry name" value="FAD/NAD-bd_sf"/>
</dbReference>
<gene>
    <name evidence="11" type="ORF">JHE00_24450</name>
</gene>
<dbReference type="SUPFAM" id="SSF46977">
    <property type="entry name" value="Succinate dehydrogenase/fumarate reductase flavoprotein C-terminal domain"/>
    <property type="match status" value="1"/>
</dbReference>
<dbReference type="Pfam" id="PF02910">
    <property type="entry name" value="Succ_DH_flav_C"/>
    <property type="match status" value="1"/>
</dbReference>
<organism evidence="11 12">
    <name type="scientific">Prauserella cavernicola</name>
    <dbReference type="NCBI Taxonomy" id="2800127"/>
    <lineage>
        <taxon>Bacteria</taxon>
        <taxon>Bacillati</taxon>
        <taxon>Actinomycetota</taxon>
        <taxon>Actinomycetes</taxon>
        <taxon>Pseudonocardiales</taxon>
        <taxon>Pseudonocardiaceae</taxon>
        <taxon>Prauserella</taxon>
    </lineage>
</organism>
<dbReference type="RefSeq" id="WP_200322167.1">
    <property type="nucleotide sequence ID" value="NZ_JAENJH010000007.1"/>
</dbReference>
<dbReference type="Gene3D" id="3.50.50.60">
    <property type="entry name" value="FAD/NAD(P)-binding domain"/>
    <property type="match status" value="1"/>
</dbReference>
<keyword evidence="3" id="KW-0285">Flavoprotein</keyword>
<dbReference type="GO" id="GO:0008734">
    <property type="term" value="F:L-aspartate oxidase activity"/>
    <property type="evidence" value="ECO:0007669"/>
    <property type="project" value="UniProtKB-EC"/>
</dbReference>
<evidence type="ECO:0000256" key="8">
    <source>
        <dbReference type="ARBA" id="ARBA00048305"/>
    </source>
</evidence>
<accession>A0A934QW43</accession>
<sequence length="532" mass="56775">MSTGDALEADVLVLGGGPAGAWAALSAAESGARVVLADKGYCGTSGATASGGNNLWHLPPGPRRDEAILARQHKGAHLTDAGWMDRVLDTTYRRVGELADWGYPFPHHDGVQRRSSVQGPEYMRRMRRRVHRAGVRILDHHPALELLADSDGVVSGAAGLARQREHRPWRVSARAVVIATGGCAFLSGGFGTNVDTGDGLLIAAEAGAELSGMEFSTAYALSPKWGVHTKGLMLQFASYYDERGTLLDLPAGVPPRQAAALLLARGQRVFARLDRAPRHLRAAMREAQPNYFLPLEKAGVDVFTQTYPLRLVYEGTVRGSGGLRVLTEDCATTVPGLFAAGDAATRELVTGAISGGGSHNGAWAISSGTFAGRGAAGFARRRGRPERGLAPLGRAGLRPTGPHTLTPKEVVAAAQEHILPPHRSYLRAGVALRASRVSLEGLWRETTTGLSGTGRDRLRARQAASLVAHARWITAAALARAESRGMHRRTDLPQRNPALDHRILTGGLDEVWTRPDPVLPVLLPARDEERAS</sequence>
<dbReference type="PRINTS" id="PR00368">
    <property type="entry name" value="FADPNR"/>
</dbReference>
<dbReference type="AlphaFoldDB" id="A0A934QW43"/>
<keyword evidence="4" id="KW-0274">FAD</keyword>
<evidence type="ECO:0000313" key="11">
    <source>
        <dbReference type="EMBL" id="MBK1787488.1"/>
    </source>
</evidence>
<evidence type="ECO:0000256" key="4">
    <source>
        <dbReference type="ARBA" id="ARBA00022827"/>
    </source>
</evidence>
<evidence type="ECO:0000259" key="9">
    <source>
        <dbReference type="Pfam" id="PF00890"/>
    </source>
</evidence>
<evidence type="ECO:0000259" key="10">
    <source>
        <dbReference type="Pfam" id="PF02910"/>
    </source>
</evidence>
<keyword evidence="5" id="KW-0560">Oxidoreductase</keyword>
<reference evidence="11" key="1">
    <citation type="submission" date="2020-12" db="EMBL/GenBank/DDBJ databases">
        <title>Prauserella sp. ASG 168, a novel actinomycete isolated from cave rock.</title>
        <authorList>
            <person name="Suriyachadkun C."/>
        </authorList>
    </citation>
    <scope>NUCLEOTIDE SEQUENCE</scope>
    <source>
        <strain evidence="11">ASG 168</strain>
    </source>
</reference>
<evidence type="ECO:0000313" key="12">
    <source>
        <dbReference type="Proteomes" id="UP000635245"/>
    </source>
</evidence>
<dbReference type="PRINTS" id="PR00411">
    <property type="entry name" value="PNDRDTASEI"/>
</dbReference>
<feature type="domain" description="FAD-dependent oxidoreductase 2 FAD-binding" evidence="9">
    <location>
        <begin position="10"/>
        <end position="216"/>
    </location>
</feature>
<evidence type="ECO:0000256" key="7">
    <source>
        <dbReference type="ARBA" id="ARBA00030386"/>
    </source>
</evidence>
<dbReference type="InterPro" id="IPR005288">
    <property type="entry name" value="NadB"/>
</dbReference>
<name>A0A934QW43_9PSEU</name>
<dbReference type="SUPFAM" id="SSF51905">
    <property type="entry name" value="FAD/NAD(P)-binding domain"/>
    <property type="match status" value="1"/>
</dbReference>
<evidence type="ECO:0000256" key="1">
    <source>
        <dbReference type="ARBA" id="ARBA00001974"/>
    </source>
</evidence>
<dbReference type="Proteomes" id="UP000635245">
    <property type="component" value="Unassembled WGS sequence"/>
</dbReference>
<comment type="caution">
    <text evidence="11">The sequence shown here is derived from an EMBL/GenBank/DDBJ whole genome shotgun (WGS) entry which is preliminary data.</text>
</comment>